<dbReference type="AlphaFoldDB" id="A0A8S1QI50"/>
<dbReference type="EMBL" id="CAJJDN010000108">
    <property type="protein sequence ID" value="CAD8115283.1"/>
    <property type="molecule type" value="Genomic_DNA"/>
</dbReference>
<sequence length="1028" mass="123248">MAKLKTNILRIHLDAQFDKYLLQNKGSQFRFFQIQVLDKDDDHFYLQNGKVFNNLKIQTQSIVRNQRKLFFECNWGCSNRNLERELIGIEERVKFIEKLEQQYIVKITIHISTDIYFFEFEVIYIININISLKIMNLTIEQSQEIIKQWFQGPENIYNYNVLTYPSYEQQAYIQTQHQLYELCKQYQNQQDLQKNLFQFSDQHKAIIYVMFLTPKYQRSLFDLMNINGFHNIIAFYQEFSHFINTQYHLLKDHNKLQIFEIMKLFLENPLDQLEECFKSFLRICIIYPHNQNFIQLLEFLNFLFDQHKSIIAKPNLAALLFYKYLLILNIDDYYKIQQIHHKKIIDFMIEIWQLYQQQILYFGRELLINLQTPFQYSELQILFFNLNIIKQNLPISHLIANQTTTTGAYKASYQLALPFEVEQRIGFAISSQMPLDSIQTFLTMIFEKYGYHINFIGAIVRNIVCGYHFDETEVIQNKIADFLLLIYEIADLQGEKWPIFLKFIYSDIFFMTKDFKDDHNIQAGLYFLKKLYHKQMYNELQGALWFIFQTFEVNEQLKKKVQPQLLSLSSHNIFQKLLEDPNIKEAVKCKIHEYFLKLICNQYQGPGGLSYDQSVFALYTVDDLDTPQVVNFCEEDSNMDNSFLAQSQRNSQSNQQNDIMLEESENINTIQIDITLQKILEREKLDSIFQYPEQEQNLIRLYNFFNKSIQPDVKHVFLQELTKIITILYEDQFYDINYEYQFNCLITLLQINFNQESLLFDLIKSLISSEQFSIHYLFLVYFEHKTKSIHLEKLIMQSQDQIIKSFKIIQNLISIQRSQMIFEEILQNYQLCSNIEFVFNLIVITNIQTIQKAGNRIQTLFSSNNFSILYFLKKIHQIENLQLFSFIEDLIKKIIKLDENQKDLNILIDQIFINIENPNKIFWEVYTQVFQLLLQYKRISEDNLIQFFMNCFVNSNKYCEGVSEIFLMTPNTLKTFIFKAMTKHLDKTKNFESVEIILKHLIKDSKNVSFKNSLQNNLENYIKQQEKK</sequence>
<protein>
    <recommendedName>
        <fullName evidence="1">Integrator complex subunit 3 N-terminal domain-containing protein</fullName>
    </recommendedName>
</protein>
<evidence type="ECO:0000313" key="2">
    <source>
        <dbReference type="EMBL" id="CAD8115283.1"/>
    </source>
</evidence>
<name>A0A8S1QI50_9CILI</name>
<reference evidence="2" key="1">
    <citation type="submission" date="2021-01" db="EMBL/GenBank/DDBJ databases">
        <authorList>
            <consortium name="Genoscope - CEA"/>
            <person name="William W."/>
        </authorList>
    </citation>
    <scope>NUCLEOTIDE SEQUENCE</scope>
</reference>
<dbReference type="OrthoDB" id="286317at2759"/>
<keyword evidence="3" id="KW-1185">Reference proteome</keyword>
<comment type="caution">
    <text evidence="2">The sequence shown here is derived from an EMBL/GenBank/DDBJ whole genome shotgun (WGS) entry which is preliminary data.</text>
</comment>
<feature type="domain" description="Integrator complex subunit 3 N-terminal" evidence="1">
    <location>
        <begin position="203"/>
        <end position="486"/>
    </location>
</feature>
<accession>A0A8S1QI50</accession>
<evidence type="ECO:0000259" key="1">
    <source>
        <dbReference type="Pfam" id="PF10189"/>
    </source>
</evidence>
<dbReference type="Pfam" id="PF10189">
    <property type="entry name" value="Ints3_N"/>
    <property type="match status" value="1"/>
</dbReference>
<proteinExistence type="predicted"/>
<dbReference type="Proteomes" id="UP000692954">
    <property type="component" value="Unassembled WGS sequence"/>
</dbReference>
<organism evidence="2 3">
    <name type="scientific">Paramecium sonneborni</name>
    <dbReference type="NCBI Taxonomy" id="65129"/>
    <lineage>
        <taxon>Eukaryota</taxon>
        <taxon>Sar</taxon>
        <taxon>Alveolata</taxon>
        <taxon>Ciliophora</taxon>
        <taxon>Intramacronucleata</taxon>
        <taxon>Oligohymenophorea</taxon>
        <taxon>Peniculida</taxon>
        <taxon>Parameciidae</taxon>
        <taxon>Paramecium</taxon>
    </lineage>
</organism>
<gene>
    <name evidence="2" type="ORF">PSON_ATCC_30995.1.T1080028</name>
</gene>
<evidence type="ECO:0000313" key="3">
    <source>
        <dbReference type="Proteomes" id="UP000692954"/>
    </source>
</evidence>
<dbReference type="InterPro" id="IPR019333">
    <property type="entry name" value="INTS3_N"/>
</dbReference>